<protein>
    <submittedName>
        <fullName evidence="3">Uncharacterized protein</fullName>
    </submittedName>
</protein>
<feature type="compositionally biased region" description="Low complexity" evidence="1">
    <location>
        <begin position="50"/>
        <end position="66"/>
    </location>
</feature>
<proteinExistence type="predicted"/>
<dbReference type="EMBL" id="CP150887">
    <property type="protein sequence ID" value="WZB90478.1"/>
    <property type="molecule type" value="Genomic_DNA"/>
</dbReference>
<feature type="transmembrane region" description="Helical" evidence="2">
    <location>
        <begin position="6"/>
        <end position="26"/>
    </location>
</feature>
<keyword evidence="3" id="KW-0614">Plasmid</keyword>
<evidence type="ECO:0000313" key="4">
    <source>
        <dbReference type="Proteomes" id="UP001483337"/>
    </source>
</evidence>
<keyword evidence="2" id="KW-0812">Transmembrane</keyword>
<dbReference type="Proteomes" id="UP001483337">
    <property type="component" value="Plasmid unnamed"/>
</dbReference>
<keyword evidence="2" id="KW-1133">Transmembrane helix</keyword>
<sequence>MNNRNLIYTISIGIGAGFASVCFAQLSDVQSIANRNILVVGSVNSIISQQQENNPANNSQPNSQPQTTINNESKLRESINQVYQAIGKMPENAALAIPFTSTNGASDISHLEVVGFINTQGQHKNITPKDVKDMLDHRVKNMEITDVTAALNQNNNLQNRRVPTLNLIIHNRKTSKRYIVKRVNANAFFRDTFYAFLKGTVRQM</sequence>
<evidence type="ECO:0000256" key="1">
    <source>
        <dbReference type="SAM" id="MobiDB-lite"/>
    </source>
</evidence>
<geneLocation type="plasmid" evidence="3 4">
    <name>unnamed</name>
</geneLocation>
<dbReference type="RefSeq" id="WP_353933361.1">
    <property type="nucleotide sequence ID" value="NZ_CP150887.1"/>
</dbReference>
<keyword evidence="4" id="KW-1185">Reference proteome</keyword>
<evidence type="ECO:0000256" key="2">
    <source>
        <dbReference type="SAM" id="Phobius"/>
    </source>
</evidence>
<evidence type="ECO:0000313" key="3">
    <source>
        <dbReference type="EMBL" id="WZB90478.1"/>
    </source>
</evidence>
<accession>A0ABZ2V456</accession>
<reference evidence="3 4" key="1">
    <citation type="submission" date="2024-04" db="EMBL/GenBank/DDBJ databases">
        <title>Okeanomitos corallinicola gen. &amp; sp. nov. (Nostocales, Cyanobacteria), a new toxic marine heterocyst-forming cyanobacterium from a coral reef.</title>
        <authorList>
            <person name="Li H."/>
            <person name="Li R."/>
            <person name="Kang J."/>
            <person name="Hii K.S."/>
            <person name="Mohamed H.F."/>
            <person name="Xu X."/>
            <person name="Luo Z."/>
        </authorList>
    </citation>
    <scope>NUCLEOTIDE SEQUENCE [LARGE SCALE GENOMIC DNA]</scope>
    <source>
        <strain evidence="3 4">TIOX110</strain>
        <plasmid evidence="3 4">unnamed</plasmid>
    </source>
</reference>
<organism evidence="3 4">
    <name type="scientific">Okeanomitos corallinicola TIOX110</name>
    <dbReference type="NCBI Taxonomy" id="3133117"/>
    <lineage>
        <taxon>Bacteria</taxon>
        <taxon>Bacillati</taxon>
        <taxon>Cyanobacteriota</taxon>
        <taxon>Cyanophyceae</taxon>
        <taxon>Nostocales</taxon>
        <taxon>Aphanizomenonaceae</taxon>
        <taxon>Okeanomitos</taxon>
    </lineage>
</organism>
<gene>
    <name evidence="3" type="ORF">WJM97_23035</name>
</gene>
<feature type="region of interest" description="Disordered" evidence="1">
    <location>
        <begin position="50"/>
        <end position="70"/>
    </location>
</feature>
<name>A0ABZ2V456_9CYAN</name>
<keyword evidence="2" id="KW-0472">Membrane</keyword>